<keyword evidence="2" id="KW-1185">Reference proteome</keyword>
<name>A0A5C6N5Q9_9TELE</name>
<dbReference type="AlphaFoldDB" id="A0A5C6N5Q9"/>
<organism evidence="1 2">
    <name type="scientific">Takifugu flavidus</name>
    <name type="common">sansaifugu</name>
    <dbReference type="NCBI Taxonomy" id="433684"/>
    <lineage>
        <taxon>Eukaryota</taxon>
        <taxon>Metazoa</taxon>
        <taxon>Chordata</taxon>
        <taxon>Craniata</taxon>
        <taxon>Vertebrata</taxon>
        <taxon>Euteleostomi</taxon>
        <taxon>Actinopterygii</taxon>
        <taxon>Neopterygii</taxon>
        <taxon>Teleostei</taxon>
        <taxon>Neoteleostei</taxon>
        <taxon>Acanthomorphata</taxon>
        <taxon>Eupercaria</taxon>
        <taxon>Tetraodontiformes</taxon>
        <taxon>Tetradontoidea</taxon>
        <taxon>Tetraodontidae</taxon>
        <taxon>Takifugu</taxon>
    </lineage>
</organism>
<dbReference type="EMBL" id="RHFK02000018">
    <property type="protein sequence ID" value="TWW60997.1"/>
    <property type="molecule type" value="Genomic_DNA"/>
</dbReference>
<proteinExistence type="predicted"/>
<comment type="caution">
    <text evidence="1">The sequence shown here is derived from an EMBL/GenBank/DDBJ whole genome shotgun (WGS) entry which is preliminary data.</text>
</comment>
<protein>
    <recommendedName>
        <fullName evidence="3">Reverse transcriptase domain-containing protein</fullName>
    </recommendedName>
</protein>
<accession>A0A5C6N5Q9</accession>
<evidence type="ECO:0000313" key="2">
    <source>
        <dbReference type="Proteomes" id="UP000324091"/>
    </source>
</evidence>
<reference evidence="1 2" key="1">
    <citation type="submission" date="2019-04" db="EMBL/GenBank/DDBJ databases">
        <title>Chromosome genome assembly for Takifugu flavidus.</title>
        <authorList>
            <person name="Xiao S."/>
        </authorList>
    </citation>
    <scope>NUCLEOTIDE SEQUENCE [LARGE SCALE GENOMIC DNA]</scope>
    <source>
        <strain evidence="1">HTHZ2018</strain>
        <tissue evidence="1">Muscle</tissue>
    </source>
</reference>
<evidence type="ECO:0000313" key="1">
    <source>
        <dbReference type="EMBL" id="TWW60997.1"/>
    </source>
</evidence>
<evidence type="ECO:0008006" key="3">
    <source>
        <dbReference type="Google" id="ProtNLM"/>
    </source>
</evidence>
<gene>
    <name evidence="1" type="ORF">D4764_05G0010870</name>
</gene>
<dbReference type="Proteomes" id="UP000324091">
    <property type="component" value="Chromosome 5"/>
</dbReference>
<sequence>MENDFQTTSKRFWTTIQCLRKGKQCTVNTVYSGNGVLLISTRDVVDRWKEYFENLLNPTNAPSIAEVVKKLRGGKAPGVDEIRLEFLKALDVVGLSWLTRLCNITCTSGALDWQTRVVVPLFKKGGQRVCSNYSGITLLSLPRVLREYGVPGPLIRAVRSLYDWCQSLVRIAGRSGLCSLQMMWSCCRHWPATSTKCEAAGMRISTSKSKAECLLRVKEEIL</sequence>